<reference evidence="1 2" key="1">
    <citation type="journal article" date="2018" name="Sci. Rep.">
        <title>Genomic signatures of local adaptation to the degree of environmental predictability in rotifers.</title>
        <authorList>
            <person name="Franch-Gras L."/>
            <person name="Hahn C."/>
            <person name="Garcia-Roger E.M."/>
            <person name="Carmona M.J."/>
            <person name="Serra M."/>
            <person name="Gomez A."/>
        </authorList>
    </citation>
    <scope>NUCLEOTIDE SEQUENCE [LARGE SCALE GENOMIC DNA]</scope>
    <source>
        <strain evidence="1">HYR1</strain>
    </source>
</reference>
<proteinExistence type="predicted"/>
<name>A0A3M7PG25_BRAPC</name>
<protein>
    <submittedName>
        <fullName evidence="1">Uncharacterized protein</fullName>
    </submittedName>
</protein>
<organism evidence="1 2">
    <name type="scientific">Brachionus plicatilis</name>
    <name type="common">Marine rotifer</name>
    <name type="synonym">Brachionus muelleri</name>
    <dbReference type="NCBI Taxonomy" id="10195"/>
    <lineage>
        <taxon>Eukaryota</taxon>
        <taxon>Metazoa</taxon>
        <taxon>Spiralia</taxon>
        <taxon>Gnathifera</taxon>
        <taxon>Rotifera</taxon>
        <taxon>Eurotatoria</taxon>
        <taxon>Monogononta</taxon>
        <taxon>Pseudotrocha</taxon>
        <taxon>Ploima</taxon>
        <taxon>Brachionidae</taxon>
        <taxon>Brachionus</taxon>
    </lineage>
</organism>
<accession>A0A3M7PG25</accession>
<keyword evidence="2" id="KW-1185">Reference proteome</keyword>
<dbReference type="Proteomes" id="UP000276133">
    <property type="component" value="Unassembled WGS sequence"/>
</dbReference>
<gene>
    <name evidence="1" type="ORF">BpHYR1_024890</name>
</gene>
<dbReference type="EMBL" id="REGN01011015">
    <property type="protein sequence ID" value="RMZ98051.1"/>
    <property type="molecule type" value="Genomic_DNA"/>
</dbReference>
<sequence length="165" mass="19776">MGGNRVNPFDPFEPHIINRRAKGAIQKFRENWVTIFEVFEQNGCEIINKKKDGHPNHTGFPLKLCPLFNRSKIIIVRSYFKRERFKKNKRGAKECKRIRKNKKKIYSRKKSYVRFEKIFKFFFQFGRNGRGTISMENRNLLVIISLNKSCHVKYKLNIFQSNPKF</sequence>
<comment type="caution">
    <text evidence="1">The sequence shown here is derived from an EMBL/GenBank/DDBJ whole genome shotgun (WGS) entry which is preliminary data.</text>
</comment>
<evidence type="ECO:0000313" key="1">
    <source>
        <dbReference type="EMBL" id="RMZ98051.1"/>
    </source>
</evidence>
<evidence type="ECO:0000313" key="2">
    <source>
        <dbReference type="Proteomes" id="UP000276133"/>
    </source>
</evidence>
<dbReference type="AlphaFoldDB" id="A0A3M7PG25"/>